<dbReference type="GO" id="GO:0003700">
    <property type="term" value="F:DNA-binding transcription factor activity"/>
    <property type="evidence" value="ECO:0007669"/>
    <property type="project" value="UniProtKB-UniRule"/>
</dbReference>
<dbReference type="PRINTS" id="PR00616">
    <property type="entry name" value="CCAATSUBUNTB"/>
</dbReference>
<gene>
    <name evidence="8" type="ORF">SeLEV6574_g05180</name>
    <name evidence="9" type="ORF">SeMB42_g04033</name>
</gene>
<keyword evidence="10" id="KW-1185">Reference proteome</keyword>
<comment type="subcellular location">
    <subcellularLocation>
        <location evidence="1 6">Nucleus</location>
    </subcellularLocation>
</comment>
<keyword evidence="4 6" id="KW-0804">Transcription</keyword>
<dbReference type="Proteomes" id="UP000317494">
    <property type="component" value="Unassembled WGS sequence"/>
</dbReference>
<dbReference type="GO" id="GO:0005634">
    <property type="term" value="C:nucleus"/>
    <property type="evidence" value="ECO:0007669"/>
    <property type="project" value="UniProtKB-SubCell"/>
</dbReference>
<dbReference type="EMBL" id="QEAM01000233">
    <property type="protein sequence ID" value="TPX43208.1"/>
    <property type="molecule type" value="Genomic_DNA"/>
</dbReference>
<dbReference type="VEuPathDB" id="FungiDB:SeMB42_g04033"/>
<proteinExistence type="inferred from homology"/>
<keyword evidence="5 6" id="KW-0539">Nucleus</keyword>
<feature type="compositionally biased region" description="Basic residues" evidence="7">
    <location>
        <begin position="90"/>
        <end position="110"/>
    </location>
</feature>
<feature type="region of interest" description="Disordered" evidence="7">
    <location>
        <begin position="85"/>
        <end position="172"/>
    </location>
</feature>
<evidence type="ECO:0000256" key="3">
    <source>
        <dbReference type="ARBA" id="ARBA00023125"/>
    </source>
</evidence>
<comment type="function">
    <text evidence="6">Component of the sequence-specific heterotrimeric transcription factor (NF-Y) which specifically recognizes a 5'-CCAAT-3' box motif found in the promoters of its target genes.</text>
</comment>
<dbReference type="InterPro" id="IPR001289">
    <property type="entry name" value="NFYA"/>
</dbReference>
<dbReference type="OrthoDB" id="1097733at2759"/>
<comment type="subunit">
    <text evidence="6">Heterotrimer.</text>
</comment>
<dbReference type="PROSITE" id="PS51152">
    <property type="entry name" value="NFYA_HAP2_2"/>
    <property type="match status" value="1"/>
</dbReference>
<evidence type="ECO:0000313" key="10">
    <source>
        <dbReference type="Proteomes" id="UP000317494"/>
    </source>
</evidence>
<dbReference type="Pfam" id="PF02045">
    <property type="entry name" value="CBFB_NFYA"/>
    <property type="match status" value="1"/>
</dbReference>
<dbReference type="Proteomes" id="UP000320475">
    <property type="component" value="Unassembled WGS sequence"/>
</dbReference>
<dbReference type="AlphaFoldDB" id="A0A507CVR3"/>
<keyword evidence="2 6" id="KW-0805">Transcription regulation</keyword>
<organism evidence="8 11">
    <name type="scientific">Synchytrium endobioticum</name>
    <dbReference type="NCBI Taxonomy" id="286115"/>
    <lineage>
        <taxon>Eukaryota</taxon>
        <taxon>Fungi</taxon>
        <taxon>Fungi incertae sedis</taxon>
        <taxon>Chytridiomycota</taxon>
        <taxon>Chytridiomycota incertae sedis</taxon>
        <taxon>Chytridiomycetes</taxon>
        <taxon>Synchytriales</taxon>
        <taxon>Synchytriaceae</taxon>
        <taxon>Synchytrium</taxon>
    </lineage>
</organism>
<evidence type="ECO:0000313" key="11">
    <source>
        <dbReference type="Proteomes" id="UP000320475"/>
    </source>
</evidence>
<protein>
    <recommendedName>
        <fullName evidence="6">Transcriptional activator HAP2</fullName>
    </recommendedName>
</protein>
<dbReference type="STRING" id="286115.A0A507CVR3"/>
<accession>A0A507CVR3</accession>
<evidence type="ECO:0000256" key="2">
    <source>
        <dbReference type="ARBA" id="ARBA00023015"/>
    </source>
</evidence>
<feature type="compositionally biased region" description="Low complexity" evidence="7">
    <location>
        <begin position="133"/>
        <end position="153"/>
    </location>
</feature>
<evidence type="ECO:0000256" key="5">
    <source>
        <dbReference type="ARBA" id="ARBA00023242"/>
    </source>
</evidence>
<evidence type="ECO:0000313" key="8">
    <source>
        <dbReference type="EMBL" id="TPX43208.1"/>
    </source>
</evidence>
<evidence type="ECO:0000313" key="9">
    <source>
        <dbReference type="EMBL" id="TPX45374.1"/>
    </source>
</evidence>
<sequence>MAADRVAPSRCVAAPDIQMDRPPELQTALADLFRAQPLQQHQPAQTPDGQNALASMSGGGEPLYVNAKQYKRILKRREARARLEAELRHSRAKKPYLHESRHKHAVRRPRGPGGRFLTAAEVERLNADERRQQQAAADSASASGDDGSSYSSRSDTEDHNTASEDGIYYIPQ</sequence>
<evidence type="ECO:0000256" key="1">
    <source>
        <dbReference type="ARBA" id="ARBA00004123"/>
    </source>
</evidence>
<feature type="compositionally biased region" description="Basic and acidic residues" evidence="7">
    <location>
        <begin position="121"/>
        <end position="132"/>
    </location>
</feature>
<dbReference type="Gene3D" id="6.10.250.2430">
    <property type="match status" value="1"/>
</dbReference>
<comment type="caution">
    <text evidence="8">The sequence shown here is derived from an EMBL/GenBank/DDBJ whole genome shotgun (WGS) entry which is preliminary data.</text>
</comment>
<keyword evidence="3 6" id="KW-0238">DNA-binding</keyword>
<evidence type="ECO:0000256" key="6">
    <source>
        <dbReference type="RuleBase" id="RU367155"/>
    </source>
</evidence>
<reference evidence="10 11" key="1">
    <citation type="journal article" date="2019" name="Sci. Rep.">
        <title>Comparative genomics of chytrid fungi reveal insights into the obligate biotrophic and pathogenic lifestyle of Synchytrium endobioticum.</title>
        <authorList>
            <person name="van de Vossenberg B.T.L.H."/>
            <person name="Warris S."/>
            <person name="Nguyen H.D.T."/>
            <person name="van Gent-Pelzer M.P.E."/>
            <person name="Joly D.L."/>
            <person name="van de Geest H.C."/>
            <person name="Bonants P.J.M."/>
            <person name="Smith D.S."/>
            <person name="Levesque C.A."/>
            <person name="van der Lee T.A.J."/>
        </authorList>
    </citation>
    <scope>NUCLEOTIDE SEQUENCE [LARGE SCALE GENOMIC DNA]</scope>
    <source>
        <strain evidence="8 11">LEV6574</strain>
        <strain evidence="9 10">MB42</strain>
    </source>
</reference>
<dbReference type="EMBL" id="QEAN01000155">
    <property type="protein sequence ID" value="TPX45374.1"/>
    <property type="molecule type" value="Genomic_DNA"/>
</dbReference>
<comment type="similarity">
    <text evidence="6">Belongs to the NFYA/HAP2 subunit family.</text>
</comment>
<evidence type="ECO:0000256" key="7">
    <source>
        <dbReference type="SAM" id="MobiDB-lite"/>
    </source>
</evidence>
<dbReference type="GO" id="GO:0003677">
    <property type="term" value="F:DNA binding"/>
    <property type="evidence" value="ECO:0007669"/>
    <property type="project" value="UniProtKB-KW"/>
</dbReference>
<feature type="compositionally biased region" description="Polar residues" evidence="7">
    <location>
        <begin position="37"/>
        <end position="54"/>
    </location>
</feature>
<dbReference type="PANTHER" id="PTHR12632">
    <property type="entry name" value="TRANSCRIPTION FACTOR NF-Y ALPHA-RELATED"/>
    <property type="match status" value="1"/>
</dbReference>
<feature type="region of interest" description="Disordered" evidence="7">
    <location>
        <begin position="36"/>
        <end position="61"/>
    </location>
</feature>
<evidence type="ECO:0000256" key="4">
    <source>
        <dbReference type="ARBA" id="ARBA00023163"/>
    </source>
</evidence>
<name>A0A507CVR3_9FUNG</name>
<dbReference type="SMART" id="SM00521">
    <property type="entry name" value="CBF"/>
    <property type="match status" value="1"/>
</dbReference>